<reference evidence="1 2" key="1">
    <citation type="submission" date="2024-03" db="EMBL/GenBank/DDBJ databases">
        <title>Aureococcus anophagefferens CCMP1851 and Kratosvirus quantuckense: Draft genome of a second virus-susceptible host strain in the model system.</title>
        <authorList>
            <person name="Chase E."/>
            <person name="Truchon A.R."/>
            <person name="Schepens W."/>
            <person name="Wilhelm S.W."/>
        </authorList>
    </citation>
    <scope>NUCLEOTIDE SEQUENCE [LARGE SCALE GENOMIC DNA]</scope>
    <source>
        <strain evidence="1 2">CCMP1851</strain>
    </source>
</reference>
<dbReference type="EMBL" id="JBBJCI010000293">
    <property type="protein sequence ID" value="KAK7235293.1"/>
    <property type="molecule type" value="Genomic_DNA"/>
</dbReference>
<proteinExistence type="predicted"/>
<keyword evidence="2" id="KW-1185">Reference proteome</keyword>
<dbReference type="PANTHER" id="PTHR39290">
    <property type="entry name" value="C3H1-TYPE DOMAIN-CONTAINING PROTEIN-RELATED"/>
    <property type="match status" value="1"/>
</dbReference>
<dbReference type="PANTHER" id="PTHR39290:SF6">
    <property type="entry name" value="S-ADENOSYL-L-METHIONINE-DEPENDENT METHYLTRANSFERASES SUPERFAMILY PROTEIN"/>
    <property type="match status" value="1"/>
</dbReference>
<sequence length="273" mass="29550">MRSATVRLLATALPTSSIVVCQKDLLPTKEDKQLLRERRAREDRLQAYIKGDALALYRAECHGGQERSRACAAARELIEARSHALMHPPAATAHSLKHYHLRHGCTRCTPAAADAAAAAVARTKASRVVEVGAGRGHWAAALERRLGADNILAFDDGSAVPSAGAPDVFPVVRGDAADAVAVADALLLVYPPPTPMARDALDAFGGRLVLYAGEPRGGANGDALFFDKLEAHFFVREVVALDPFPGGAEKLYVLERRPWWWRRGLIRRKTTPV</sequence>
<evidence type="ECO:0000313" key="1">
    <source>
        <dbReference type="EMBL" id="KAK7235293.1"/>
    </source>
</evidence>
<dbReference type="InterPro" id="IPR029063">
    <property type="entry name" value="SAM-dependent_MTases_sf"/>
</dbReference>
<organism evidence="1 2">
    <name type="scientific">Aureococcus anophagefferens</name>
    <name type="common">Harmful bloom alga</name>
    <dbReference type="NCBI Taxonomy" id="44056"/>
    <lineage>
        <taxon>Eukaryota</taxon>
        <taxon>Sar</taxon>
        <taxon>Stramenopiles</taxon>
        <taxon>Ochrophyta</taxon>
        <taxon>Pelagophyceae</taxon>
        <taxon>Pelagomonadales</taxon>
        <taxon>Pelagomonadaceae</taxon>
        <taxon>Aureococcus</taxon>
    </lineage>
</organism>
<dbReference type="Proteomes" id="UP001363151">
    <property type="component" value="Unassembled WGS sequence"/>
</dbReference>
<gene>
    <name evidence="1" type="ORF">SO694_00068113</name>
</gene>
<comment type="caution">
    <text evidence="1">The sequence shown here is derived from an EMBL/GenBank/DDBJ whole genome shotgun (WGS) entry which is preliminary data.</text>
</comment>
<accession>A0ABR1FPZ9</accession>
<protein>
    <submittedName>
        <fullName evidence="1">Uncharacterized protein</fullName>
    </submittedName>
</protein>
<dbReference type="SUPFAM" id="SSF53335">
    <property type="entry name" value="S-adenosyl-L-methionine-dependent methyltransferases"/>
    <property type="match status" value="1"/>
</dbReference>
<name>A0ABR1FPZ9_AURAN</name>
<evidence type="ECO:0000313" key="2">
    <source>
        <dbReference type="Proteomes" id="UP001363151"/>
    </source>
</evidence>